<keyword evidence="2" id="KW-1185">Reference proteome</keyword>
<protein>
    <recommendedName>
        <fullName evidence="3">DUF4402 domain-containing protein</fullName>
    </recommendedName>
</protein>
<evidence type="ECO:0000313" key="1">
    <source>
        <dbReference type="EMBL" id="ARD21462.1"/>
    </source>
</evidence>
<proteinExistence type="predicted"/>
<gene>
    <name evidence="1" type="ORF">SJ2017_1135</name>
</gene>
<reference evidence="1 2" key="1">
    <citation type="submission" date="2017-03" db="EMBL/GenBank/DDBJ databases">
        <title>Genome sequencing of Shewanella japonica KCTC 22435.</title>
        <authorList>
            <person name="Kim K.M."/>
        </authorList>
    </citation>
    <scope>NUCLEOTIDE SEQUENCE [LARGE SCALE GENOMIC DNA]</scope>
    <source>
        <strain evidence="1 2">KCTC 22435</strain>
    </source>
</reference>
<evidence type="ECO:0008006" key="3">
    <source>
        <dbReference type="Google" id="ProtNLM"/>
    </source>
</evidence>
<accession>A0ABN4YKT0</accession>
<organism evidence="1 2">
    <name type="scientific">Shewanella japonica</name>
    <dbReference type="NCBI Taxonomy" id="93973"/>
    <lineage>
        <taxon>Bacteria</taxon>
        <taxon>Pseudomonadati</taxon>
        <taxon>Pseudomonadota</taxon>
        <taxon>Gammaproteobacteria</taxon>
        <taxon>Alteromonadales</taxon>
        <taxon>Shewanellaceae</taxon>
        <taxon>Shewanella</taxon>
    </lineage>
</organism>
<dbReference type="RefSeq" id="WP_080915164.1">
    <property type="nucleotide sequence ID" value="NZ_CANMJJ010000004.1"/>
</dbReference>
<evidence type="ECO:0000313" key="2">
    <source>
        <dbReference type="Proteomes" id="UP000191820"/>
    </source>
</evidence>
<dbReference type="Proteomes" id="UP000191820">
    <property type="component" value="Chromosome"/>
</dbReference>
<name>A0ABN4YKT0_9GAMM</name>
<dbReference type="EMBL" id="CP020472">
    <property type="protein sequence ID" value="ARD21462.1"/>
    <property type="molecule type" value="Genomic_DNA"/>
</dbReference>
<sequence length="138" mass="15179">MSLFMLVVAVSQAHFNLVTPVSIEQIRPMDLGMIYNQANVNCQLDQFNRQGNGCLTSDNQLGQFKIQGNGESSINVRVYPTSTSNVLFTPILPNGNQQQSFALSETATIINVGGKVDVLNVENVGQQQLSYTIEVNYH</sequence>